<dbReference type="Pfam" id="PF00561">
    <property type="entry name" value="Abhydrolase_1"/>
    <property type="match status" value="1"/>
</dbReference>
<dbReference type="Gene3D" id="3.40.50.1820">
    <property type="entry name" value="alpha/beta hydrolase"/>
    <property type="match status" value="1"/>
</dbReference>
<dbReference type="GO" id="GO:0016020">
    <property type="term" value="C:membrane"/>
    <property type="evidence" value="ECO:0007669"/>
    <property type="project" value="TreeGrafter"/>
</dbReference>
<dbReference type="GO" id="GO:0047372">
    <property type="term" value="F:monoacylglycerol lipase activity"/>
    <property type="evidence" value="ECO:0007669"/>
    <property type="project" value="TreeGrafter"/>
</dbReference>
<gene>
    <name evidence="2" type="primary">lip3</name>
    <name evidence="2" type="ORF">DTO96_102071</name>
</gene>
<dbReference type="GO" id="GO:0046464">
    <property type="term" value="P:acylglycerol catabolic process"/>
    <property type="evidence" value="ECO:0007669"/>
    <property type="project" value="TreeGrafter"/>
</dbReference>
<evidence type="ECO:0000313" key="2">
    <source>
        <dbReference type="EMBL" id="AXF86324.1"/>
    </source>
</evidence>
<protein>
    <submittedName>
        <fullName evidence="2">Lipase 3</fullName>
        <ecNumber evidence="2">3.1.1.3</ecNumber>
    </submittedName>
</protein>
<dbReference type="EMBL" id="CP031124">
    <property type="protein sequence ID" value="AXF86324.1"/>
    <property type="molecule type" value="Genomic_DNA"/>
</dbReference>
<dbReference type="Proteomes" id="UP000252182">
    <property type="component" value="Chromosome"/>
</dbReference>
<dbReference type="InterPro" id="IPR029058">
    <property type="entry name" value="AB_hydrolase_fold"/>
</dbReference>
<proteinExistence type="predicted"/>
<dbReference type="EC" id="3.1.1.3" evidence="2"/>
<dbReference type="GO" id="GO:0004806">
    <property type="term" value="F:triacylglycerol lipase activity"/>
    <property type="evidence" value="ECO:0007669"/>
    <property type="project" value="UniProtKB-EC"/>
</dbReference>
<reference evidence="3" key="1">
    <citation type="submission" date="2018-07" db="EMBL/GenBank/DDBJ databases">
        <authorList>
            <person name="Kim H."/>
        </authorList>
    </citation>
    <scope>NUCLEOTIDE SEQUENCE [LARGE SCALE GENOMIC DNA]</scope>
    <source>
        <strain evidence="3">F02</strain>
    </source>
</reference>
<sequence length="317" mass="35206">MKSAFKLGLLYMYGAFGMARTEQKIAVYEGMISLAARLARLLVCTAQVEGQTMAYFDNQRADQPVVLFVHGFTGDKENWLMVAPKLTRDYRVIAVDLLGHGASDKPLGGDYAVTAQARRLGVLLNQLGIVQPVHVVGNSMGGLIAGYFAALFPEMTQTVTFIDSAGMPVHNAFSEQVRVDMMAGRCALVAEKIEDLDRLEALVSYKKVRAPRFLREALIARKIPNRAVYFNVLKAITNEDFDDFREPLVDVLPKITAPVLILWGKEDCIVSVDAVDVMLQYVHAQKVVVYEQVGHVPMIEAPHETARDLKAFFENNL</sequence>
<dbReference type="RefSeq" id="WP_114563413.1">
    <property type="nucleotide sequence ID" value="NZ_CP031124.1"/>
</dbReference>
<keyword evidence="3" id="KW-1185">Reference proteome</keyword>
<organism evidence="2 3">
    <name type="scientific">Ephemeroptericola cinctiostellae</name>
    <dbReference type="NCBI Taxonomy" id="2268024"/>
    <lineage>
        <taxon>Bacteria</taxon>
        <taxon>Pseudomonadati</taxon>
        <taxon>Pseudomonadota</taxon>
        <taxon>Betaproteobacteria</taxon>
        <taxon>Burkholderiales</taxon>
        <taxon>Burkholderiaceae</taxon>
        <taxon>Ephemeroptericola</taxon>
    </lineage>
</organism>
<dbReference type="InterPro" id="IPR000073">
    <property type="entry name" value="AB_hydrolase_1"/>
</dbReference>
<dbReference type="InterPro" id="IPR050266">
    <property type="entry name" value="AB_hydrolase_sf"/>
</dbReference>
<accession>A0A345DD86</accession>
<dbReference type="OrthoDB" id="8562572at2"/>
<evidence type="ECO:0000313" key="3">
    <source>
        <dbReference type="Proteomes" id="UP000252182"/>
    </source>
</evidence>
<dbReference type="PANTHER" id="PTHR43798:SF5">
    <property type="entry name" value="MONOACYLGLYCEROL LIPASE ABHD6"/>
    <property type="match status" value="1"/>
</dbReference>
<dbReference type="KEGG" id="hyf:DTO96_102071"/>
<name>A0A345DD86_9BURK</name>
<dbReference type="PANTHER" id="PTHR43798">
    <property type="entry name" value="MONOACYLGLYCEROL LIPASE"/>
    <property type="match status" value="1"/>
</dbReference>
<evidence type="ECO:0000259" key="1">
    <source>
        <dbReference type="Pfam" id="PF00561"/>
    </source>
</evidence>
<dbReference type="PRINTS" id="PR00111">
    <property type="entry name" value="ABHYDROLASE"/>
</dbReference>
<feature type="domain" description="AB hydrolase-1" evidence="1">
    <location>
        <begin position="64"/>
        <end position="302"/>
    </location>
</feature>
<dbReference type="SUPFAM" id="SSF53474">
    <property type="entry name" value="alpha/beta-Hydrolases"/>
    <property type="match status" value="1"/>
</dbReference>
<dbReference type="AlphaFoldDB" id="A0A345DD86"/>
<keyword evidence="2" id="KW-0378">Hydrolase</keyword>